<evidence type="ECO:0000256" key="1">
    <source>
        <dbReference type="SAM" id="MobiDB-lite"/>
    </source>
</evidence>
<dbReference type="AlphaFoldDB" id="A0A9Q3BZM1"/>
<evidence type="ECO:0000313" key="3">
    <source>
        <dbReference type="Proteomes" id="UP000765509"/>
    </source>
</evidence>
<dbReference type="EMBL" id="AVOT02003492">
    <property type="protein sequence ID" value="MBW0473676.1"/>
    <property type="molecule type" value="Genomic_DNA"/>
</dbReference>
<name>A0A9Q3BZM1_9BASI</name>
<feature type="compositionally biased region" description="Basic and acidic residues" evidence="1">
    <location>
        <begin position="23"/>
        <end position="32"/>
    </location>
</feature>
<gene>
    <name evidence="2" type="ORF">O181_013391</name>
</gene>
<comment type="caution">
    <text evidence="2">The sequence shown here is derived from an EMBL/GenBank/DDBJ whole genome shotgun (WGS) entry which is preliminary data.</text>
</comment>
<accession>A0A9Q3BZM1</accession>
<feature type="region of interest" description="Disordered" evidence="1">
    <location>
        <begin position="1"/>
        <end position="55"/>
    </location>
</feature>
<organism evidence="2 3">
    <name type="scientific">Austropuccinia psidii MF-1</name>
    <dbReference type="NCBI Taxonomy" id="1389203"/>
    <lineage>
        <taxon>Eukaryota</taxon>
        <taxon>Fungi</taxon>
        <taxon>Dikarya</taxon>
        <taxon>Basidiomycota</taxon>
        <taxon>Pucciniomycotina</taxon>
        <taxon>Pucciniomycetes</taxon>
        <taxon>Pucciniales</taxon>
        <taxon>Sphaerophragmiaceae</taxon>
        <taxon>Austropuccinia</taxon>
    </lineage>
</organism>
<protein>
    <submittedName>
        <fullName evidence="2">Uncharacterized protein</fullName>
    </submittedName>
</protein>
<reference evidence="2" key="1">
    <citation type="submission" date="2021-03" db="EMBL/GenBank/DDBJ databases">
        <title>Draft genome sequence of rust myrtle Austropuccinia psidii MF-1, a brazilian biotype.</title>
        <authorList>
            <person name="Quecine M.C."/>
            <person name="Pachon D.M.R."/>
            <person name="Bonatelli M.L."/>
            <person name="Correr F.H."/>
            <person name="Franceschini L.M."/>
            <person name="Leite T.F."/>
            <person name="Margarido G.R.A."/>
            <person name="Almeida C.A."/>
            <person name="Ferrarezi J.A."/>
            <person name="Labate C.A."/>
        </authorList>
    </citation>
    <scope>NUCLEOTIDE SEQUENCE</scope>
    <source>
        <strain evidence="2">MF-1</strain>
    </source>
</reference>
<dbReference type="Proteomes" id="UP000765509">
    <property type="component" value="Unassembled WGS sequence"/>
</dbReference>
<sequence length="154" mass="17761">MGLSSSSREKIVDDDEENMSPTQRERNGEQRSNKLTADEEGTWENSKFTHPQMPITQSMFDQSKIRQQRNYDCKDHNVAKRASQKEQQRWLKEELPDNVHGMSSAVHAHFLFLLKVKDNNLSSQPAPPSTEHYQISIKVAGPLGYVPKDFFNEK</sequence>
<keyword evidence="3" id="KW-1185">Reference proteome</keyword>
<proteinExistence type="predicted"/>
<feature type="compositionally biased region" description="Polar residues" evidence="1">
    <location>
        <begin position="43"/>
        <end position="55"/>
    </location>
</feature>
<evidence type="ECO:0000313" key="2">
    <source>
        <dbReference type="EMBL" id="MBW0473676.1"/>
    </source>
</evidence>